<keyword evidence="3" id="KW-1185">Reference proteome</keyword>
<dbReference type="CDD" id="cd09917">
    <property type="entry name" value="F-box_SF"/>
    <property type="match status" value="1"/>
</dbReference>
<dbReference type="PROSITE" id="PS50181">
    <property type="entry name" value="FBOX"/>
    <property type="match status" value="1"/>
</dbReference>
<accession>A0A6A5WWZ6</accession>
<gene>
    <name evidence="2" type="ORF">P154DRAFT_570298</name>
</gene>
<dbReference type="SUPFAM" id="SSF52047">
    <property type="entry name" value="RNI-like"/>
    <property type="match status" value="1"/>
</dbReference>
<dbReference type="AlphaFoldDB" id="A0A6A5WWZ6"/>
<reference evidence="2" key="1">
    <citation type="journal article" date="2020" name="Stud. Mycol.">
        <title>101 Dothideomycetes genomes: a test case for predicting lifestyles and emergence of pathogens.</title>
        <authorList>
            <person name="Haridas S."/>
            <person name="Albert R."/>
            <person name="Binder M."/>
            <person name="Bloem J."/>
            <person name="Labutti K."/>
            <person name="Salamov A."/>
            <person name="Andreopoulos B."/>
            <person name="Baker S."/>
            <person name="Barry K."/>
            <person name="Bills G."/>
            <person name="Bluhm B."/>
            <person name="Cannon C."/>
            <person name="Castanera R."/>
            <person name="Culley D."/>
            <person name="Daum C."/>
            <person name="Ezra D."/>
            <person name="Gonzalez J."/>
            <person name="Henrissat B."/>
            <person name="Kuo A."/>
            <person name="Liang C."/>
            <person name="Lipzen A."/>
            <person name="Lutzoni F."/>
            <person name="Magnuson J."/>
            <person name="Mondo S."/>
            <person name="Nolan M."/>
            <person name="Ohm R."/>
            <person name="Pangilinan J."/>
            <person name="Park H.-J."/>
            <person name="Ramirez L."/>
            <person name="Alfaro M."/>
            <person name="Sun H."/>
            <person name="Tritt A."/>
            <person name="Yoshinaga Y."/>
            <person name="Zwiers L.-H."/>
            <person name="Turgeon B."/>
            <person name="Goodwin S."/>
            <person name="Spatafora J."/>
            <person name="Crous P."/>
            <person name="Grigoriev I."/>
        </authorList>
    </citation>
    <scope>NUCLEOTIDE SEQUENCE</scope>
    <source>
        <strain evidence="2">CBS 123094</strain>
    </source>
</reference>
<feature type="domain" description="F-box" evidence="1">
    <location>
        <begin position="1"/>
        <end position="49"/>
    </location>
</feature>
<evidence type="ECO:0000259" key="1">
    <source>
        <dbReference type="PROSITE" id="PS50181"/>
    </source>
</evidence>
<dbReference type="Proteomes" id="UP000799779">
    <property type="component" value="Unassembled WGS sequence"/>
</dbReference>
<organism evidence="2 3">
    <name type="scientific">Amniculicola lignicola CBS 123094</name>
    <dbReference type="NCBI Taxonomy" id="1392246"/>
    <lineage>
        <taxon>Eukaryota</taxon>
        <taxon>Fungi</taxon>
        <taxon>Dikarya</taxon>
        <taxon>Ascomycota</taxon>
        <taxon>Pezizomycotina</taxon>
        <taxon>Dothideomycetes</taxon>
        <taxon>Pleosporomycetidae</taxon>
        <taxon>Pleosporales</taxon>
        <taxon>Amniculicolaceae</taxon>
        <taxon>Amniculicola</taxon>
    </lineage>
</organism>
<sequence>MPDLHNLPVELVSSICGNLDDSDVRSLRQVNHRLAENTVNVFARQFESINVSCTYEGLVCLEELAGPASVKNIRFRSITVSCTTGGLKRLEELAKDSAAAGRVEKITIQAPFDNSNIENMINSWLDEEYPTYEALEASSTINLNQLWLQGHMEVRNTLVESLKRFPKLKAMKITSQPLPSFGWCRVKLPWHYKSHVFGVVLYVIPALEKPTLEVELAIYCWGSQDVAVRPFSLRAQGQNEETQRLMFGICRLDLQPILRQYVQHLEFHYIDRPTKNWFFELLDIFSGEKSHLRTLRLIDFCQYQGELQTLGDANIHFPYLTDLELRGNMSIDFRMTQFLQNHGSMLRSIILKDAYEDTGGVWREMFTSLAQMPALDRLVLSNLGGYVDPLWCSRPHPLHTTEWNGNNTIVVRSLAMAASAQLSNFMRRGIDIGQIDLNEILTAEG</sequence>
<evidence type="ECO:0000313" key="3">
    <source>
        <dbReference type="Proteomes" id="UP000799779"/>
    </source>
</evidence>
<evidence type="ECO:0000313" key="2">
    <source>
        <dbReference type="EMBL" id="KAF2006232.1"/>
    </source>
</evidence>
<dbReference type="EMBL" id="ML977560">
    <property type="protein sequence ID" value="KAF2006232.1"/>
    <property type="molecule type" value="Genomic_DNA"/>
</dbReference>
<dbReference type="InterPro" id="IPR001810">
    <property type="entry name" value="F-box_dom"/>
</dbReference>
<name>A0A6A5WWZ6_9PLEO</name>
<proteinExistence type="predicted"/>
<protein>
    <recommendedName>
        <fullName evidence="1">F-box domain-containing protein</fullName>
    </recommendedName>
</protein>
<dbReference type="OrthoDB" id="5279008at2759"/>